<gene>
    <name evidence="3" type="ORF">N0V93_007962</name>
</gene>
<accession>A0A9W8YLR9</accession>
<evidence type="ECO:0000313" key="3">
    <source>
        <dbReference type="EMBL" id="KAJ4387371.1"/>
    </source>
</evidence>
<dbReference type="InterPro" id="IPR050282">
    <property type="entry name" value="Cycloisomerase_2"/>
</dbReference>
<protein>
    <recommendedName>
        <fullName evidence="5">3-carboxymuconate cyclase</fullName>
    </recommendedName>
</protein>
<dbReference type="InterPro" id="IPR015943">
    <property type="entry name" value="WD40/YVTN_repeat-like_dom_sf"/>
</dbReference>
<keyword evidence="2" id="KW-0732">Signal</keyword>
<feature type="signal peptide" evidence="2">
    <location>
        <begin position="1"/>
        <end position="21"/>
    </location>
</feature>
<keyword evidence="4" id="KW-1185">Reference proteome</keyword>
<dbReference type="Pfam" id="PF10282">
    <property type="entry name" value="Lactonase"/>
    <property type="match status" value="1"/>
</dbReference>
<sequence length="403" mass="43059">MSRKGSIKTLLSSAFVAGASAVRLYSAHSDGNVSSLSFDGADGAYTLEVTARTAECKNNPAVLTLDKDHRVVYCYDRGGSADTTGSLTSFAISDTDGSLASISRVQAPYGGVWAEVLTAENGNRTYISSSYNPPAVGVFLLGDNGTVVGTGPIQTLSPTIEVTGPIADRQDHAYVHEIIIDPTNTYVLAPDLGGDRIRVYSYAPDTIVPLTELEPLRTSAGVGPRHGFFRINDAGETFFFHDGELSQHIYSYKVTYGEAGLTWENVFSAPALGPNVTLPPNTAPASECVMTPDERFLIVSNRQVSFASSSLYQSGPSDTLSTWAINEDGTLELVQNFPSGGYLPRQFSINKAGDMIAVGHQVNQTVVIWKRDVESGKIISEDEGGKLGEIVLTGPVVSTIWDE</sequence>
<comment type="similarity">
    <text evidence="1">Belongs to the cycloisomerase 2 family.</text>
</comment>
<comment type="caution">
    <text evidence="3">The sequence shown here is derived from an EMBL/GenBank/DDBJ whole genome shotgun (WGS) entry which is preliminary data.</text>
</comment>
<evidence type="ECO:0000256" key="1">
    <source>
        <dbReference type="ARBA" id="ARBA00005564"/>
    </source>
</evidence>
<name>A0A9W8YLR9_9PEZI</name>
<evidence type="ECO:0000313" key="4">
    <source>
        <dbReference type="Proteomes" id="UP001140453"/>
    </source>
</evidence>
<evidence type="ECO:0000256" key="2">
    <source>
        <dbReference type="SAM" id="SignalP"/>
    </source>
</evidence>
<dbReference type="PANTHER" id="PTHR30344:SF1">
    <property type="entry name" value="6-PHOSPHOGLUCONOLACTONASE"/>
    <property type="match status" value="1"/>
</dbReference>
<dbReference type="Proteomes" id="UP001140453">
    <property type="component" value="Unassembled WGS sequence"/>
</dbReference>
<dbReference type="InterPro" id="IPR019405">
    <property type="entry name" value="Lactonase_7-beta_prop"/>
</dbReference>
<reference evidence="3" key="1">
    <citation type="submission" date="2022-10" db="EMBL/GenBank/DDBJ databases">
        <title>Tapping the CABI collections for fungal endophytes: first genome assemblies for Collariella, Neodidymelliopsis, Ascochyta clinopodiicola, Didymella pomorum, Didymosphaeria variabile, Neocosmospora piperis and Neocucurbitaria cava.</title>
        <authorList>
            <person name="Hill R."/>
        </authorList>
    </citation>
    <scope>NUCLEOTIDE SEQUENCE</scope>
    <source>
        <strain evidence="3">IMI 355082</strain>
    </source>
</reference>
<proteinExistence type="inferred from homology"/>
<dbReference type="Gene3D" id="2.130.10.10">
    <property type="entry name" value="YVTN repeat-like/Quinoprotein amine dehydrogenase"/>
    <property type="match status" value="1"/>
</dbReference>
<dbReference type="AlphaFoldDB" id="A0A9W8YLR9"/>
<dbReference type="GO" id="GO:0017057">
    <property type="term" value="F:6-phosphogluconolactonase activity"/>
    <property type="evidence" value="ECO:0007669"/>
    <property type="project" value="TreeGrafter"/>
</dbReference>
<dbReference type="OrthoDB" id="9972196at2759"/>
<evidence type="ECO:0008006" key="5">
    <source>
        <dbReference type="Google" id="ProtNLM"/>
    </source>
</evidence>
<dbReference type="InterPro" id="IPR011048">
    <property type="entry name" value="Haem_d1_sf"/>
</dbReference>
<dbReference type="PANTHER" id="PTHR30344">
    <property type="entry name" value="6-PHOSPHOGLUCONOLACTONASE-RELATED"/>
    <property type="match status" value="1"/>
</dbReference>
<organism evidence="3 4">
    <name type="scientific">Gnomoniopsis smithogilvyi</name>
    <dbReference type="NCBI Taxonomy" id="1191159"/>
    <lineage>
        <taxon>Eukaryota</taxon>
        <taxon>Fungi</taxon>
        <taxon>Dikarya</taxon>
        <taxon>Ascomycota</taxon>
        <taxon>Pezizomycotina</taxon>
        <taxon>Sordariomycetes</taxon>
        <taxon>Sordariomycetidae</taxon>
        <taxon>Diaporthales</taxon>
        <taxon>Gnomoniaceae</taxon>
        <taxon>Gnomoniopsis</taxon>
    </lineage>
</organism>
<dbReference type="EMBL" id="JAPEVB010000005">
    <property type="protein sequence ID" value="KAJ4387371.1"/>
    <property type="molecule type" value="Genomic_DNA"/>
</dbReference>
<feature type="chain" id="PRO_5040839381" description="3-carboxymuconate cyclase" evidence="2">
    <location>
        <begin position="22"/>
        <end position="403"/>
    </location>
</feature>
<dbReference type="SUPFAM" id="SSF51004">
    <property type="entry name" value="C-terminal (heme d1) domain of cytochrome cd1-nitrite reductase"/>
    <property type="match status" value="1"/>
</dbReference>